<proteinExistence type="predicted"/>
<accession>A0A645AAV3</accession>
<gene>
    <name evidence="1" type="ORF">SDC9_97074</name>
</gene>
<evidence type="ECO:0000313" key="1">
    <source>
        <dbReference type="EMBL" id="MPM50335.1"/>
    </source>
</evidence>
<sequence>MPKINFSIKTKKIIPDNFSNLSIYIIDNSSPSFIYSQNESLIFKDESLADIQNRLDGLKPTTKSLLNVNLPEGLSFKEIVSDKSDFHYFNQITLPDNRQLTILIYSSQSVDISSLIESVYWSYVQNSN</sequence>
<comment type="caution">
    <text evidence="1">The sequence shown here is derived from an EMBL/GenBank/DDBJ whole genome shotgun (WGS) entry which is preliminary data.</text>
</comment>
<name>A0A645AAV3_9ZZZZ</name>
<dbReference type="EMBL" id="VSSQ01012922">
    <property type="protein sequence ID" value="MPM50335.1"/>
    <property type="molecule type" value="Genomic_DNA"/>
</dbReference>
<dbReference type="AlphaFoldDB" id="A0A645AAV3"/>
<organism evidence="1">
    <name type="scientific">bioreactor metagenome</name>
    <dbReference type="NCBI Taxonomy" id="1076179"/>
    <lineage>
        <taxon>unclassified sequences</taxon>
        <taxon>metagenomes</taxon>
        <taxon>ecological metagenomes</taxon>
    </lineage>
</organism>
<reference evidence="1" key="1">
    <citation type="submission" date="2019-08" db="EMBL/GenBank/DDBJ databases">
        <authorList>
            <person name="Kucharzyk K."/>
            <person name="Murdoch R.W."/>
            <person name="Higgins S."/>
            <person name="Loffler F."/>
        </authorList>
    </citation>
    <scope>NUCLEOTIDE SEQUENCE</scope>
</reference>
<protein>
    <submittedName>
        <fullName evidence="1">Uncharacterized protein</fullName>
    </submittedName>
</protein>